<dbReference type="Proteomes" id="UP000593572">
    <property type="component" value="Unassembled WGS sequence"/>
</dbReference>
<evidence type="ECO:0000313" key="1">
    <source>
        <dbReference type="EMBL" id="MBA0571102.1"/>
    </source>
</evidence>
<proteinExistence type="predicted"/>
<name>A0A7J8N2M4_9ROSI</name>
<keyword evidence="2" id="KW-1185">Reference proteome</keyword>
<protein>
    <submittedName>
        <fullName evidence="1">Uncharacterized protein</fullName>
    </submittedName>
</protein>
<feature type="non-terminal residue" evidence="1">
    <location>
        <position position="1"/>
    </location>
</feature>
<accession>A0A7J8N2M4</accession>
<gene>
    <name evidence="1" type="ORF">Golob_004693</name>
</gene>
<sequence length="80" mass="8967">LELQLDKDDLIVDRNRQKVQGSNASKASYKSTLLGASSENELNVFMEENFALTEGDVSAEVIKGVLSITFSKRVQEYIER</sequence>
<evidence type="ECO:0000313" key="2">
    <source>
        <dbReference type="Proteomes" id="UP000593572"/>
    </source>
</evidence>
<dbReference type="EMBL" id="JABEZX010000011">
    <property type="protein sequence ID" value="MBA0571102.1"/>
    <property type="molecule type" value="Genomic_DNA"/>
</dbReference>
<dbReference type="AlphaFoldDB" id="A0A7J8N2M4"/>
<organism evidence="1 2">
    <name type="scientific">Gossypium lobatum</name>
    <dbReference type="NCBI Taxonomy" id="34289"/>
    <lineage>
        <taxon>Eukaryota</taxon>
        <taxon>Viridiplantae</taxon>
        <taxon>Streptophyta</taxon>
        <taxon>Embryophyta</taxon>
        <taxon>Tracheophyta</taxon>
        <taxon>Spermatophyta</taxon>
        <taxon>Magnoliopsida</taxon>
        <taxon>eudicotyledons</taxon>
        <taxon>Gunneridae</taxon>
        <taxon>Pentapetalae</taxon>
        <taxon>rosids</taxon>
        <taxon>malvids</taxon>
        <taxon>Malvales</taxon>
        <taxon>Malvaceae</taxon>
        <taxon>Malvoideae</taxon>
        <taxon>Gossypium</taxon>
    </lineage>
</organism>
<comment type="caution">
    <text evidence="1">The sequence shown here is derived from an EMBL/GenBank/DDBJ whole genome shotgun (WGS) entry which is preliminary data.</text>
</comment>
<reference evidence="1 2" key="1">
    <citation type="journal article" date="2019" name="Genome Biol. Evol.">
        <title>Insights into the evolution of the New World diploid cottons (Gossypium, subgenus Houzingenia) based on genome sequencing.</title>
        <authorList>
            <person name="Grover C.E."/>
            <person name="Arick M.A. 2nd"/>
            <person name="Thrash A."/>
            <person name="Conover J.L."/>
            <person name="Sanders W.S."/>
            <person name="Peterson D.G."/>
            <person name="Frelichowski J.E."/>
            <person name="Scheffler J.A."/>
            <person name="Scheffler B.E."/>
            <person name="Wendel J.F."/>
        </authorList>
    </citation>
    <scope>NUCLEOTIDE SEQUENCE [LARGE SCALE GENOMIC DNA]</scope>
    <source>
        <strain evidence="1">157</strain>
        <tissue evidence="1">Leaf</tissue>
    </source>
</reference>